<evidence type="ECO:0000313" key="15">
    <source>
        <dbReference type="EMBL" id="MBU5592470.1"/>
    </source>
</evidence>
<dbReference type="Pfam" id="PF13307">
    <property type="entry name" value="Helicase_C_2"/>
    <property type="match status" value="1"/>
</dbReference>
<keyword evidence="10" id="KW-0238">DNA-binding</keyword>
<dbReference type="GO" id="GO:0004386">
    <property type="term" value="F:helicase activity"/>
    <property type="evidence" value="ECO:0007669"/>
    <property type="project" value="UniProtKB-KW"/>
</dbReference>
<evidence type="ECO:0000256" key="1">
    <source>
        <dbReference type="ARBA" id="ARBA00022485"/>
    </source>
</evidence>
<evidence type="ECO:0000256" key="10">
    <source>
        <dbReference type="ARBA" id="ARBA00023125"/>
    </source>
</evidence>
<dbReference type="SMART" id="SM00488">
    <property type="entry name" value="DEXDc2"/>
    <property type="match status" value="1"/>
</dbReference>
<dbReference type="InterPro" id="IPR010614">
    <property type="entry name" value="RAD3-like_helicase_DEAD"/>
</dbReference>
<keyword evidence="8" id="KW-0408">Iron</keyword>
<evidence type="ECO:0000256" key="3">
    <source>
        <dbReference type="ARBA" id="ARBA00022741"/>
    </source>
</evidence>
<dbReference type="RefSeq" id="WP_216457248.1">
    <property type="nucleotide sequence ID" value="NZ_JAHLQL010000004.1"/>
</dbReference>
<dbReference type="InterPro" id="IPR006554">
    <property type="entry name" value="Helicase-like_DEXD_c2"/>
</dbReference>
<dbReference type="InterPro" id="IPR014001">
    <property type="entry name" value="Helicase_ATP-bd"/>
</dbReference>
<evidence type="ECO:0000256" key="12">
    <source>
        <dbReference type="ARBA" id="ARBA00023235"/>
    </source>
</evidence>
<keyword evidence="9" id="KW-0411">Iron-sulfur</keyword>
<dbReference type="SMART" id="SM00491">
    <property type="entry name" value="HELICc2"/>
    <property type="match status" value="1"/>
</dbReference>
<feature type="domain" description="Helicase ATP-binding" evidence="14">
    <location>
        <begin position="242"/>
        <end position="508"/>
    </location>
</feature>
<evidence type="ECO:0000256" key="13">
    <source>
        <dbReference type="ARBA" id="ARBA00038058"/>
    </source>
</evidence>
<evidence type="ECO:0000256" key="11">
    <source>
        <dbReference type="ARBA" id="ARBA00023204"/>
    </source>
</evidence>
<dbReference type="PANTHER" id="PTHR11472">
    <property type="entry name" value="DNA REPAIR DEAD HELICASE RAD3/XP-D SUBFAMILY MEMBER"/>
    <property type="match status" value="1"/>
</dbReference>
<keyword evidence="16" id="KW-1185">Reference proteome</keyword>
<dbReference type="PANTHER" id="PTHR11472:SF34">
    <property type="entry name" value="REGULATOR OF TELOMERE ELONGATION HELICASE 1"/>
    <property type="match status" value="1"/>
</dbReference>
<keyword evidence="1" id="KW-0004">4Fe-4S</keyword>
<reference evidence="15 16" key="1">
    <citation type="submission" date="2021-06" db="EMBL/GenBank/DDBJ databases">
        <authorList>
            <person name="Sun Q."/>
            <person name="Li D."/>
        </authorList>
    </citation>
    <scope>NUCLEOTIDE SEQUENCE [LARGE SCALE GENOMIC DNA]</scope>
    <source>
        <strain evidence="15 16">MSJ-4</strain>
    </source>
</reference>
<gene>
    <name evidence="15" type="ORF">KQI89_11960</name>
</gene>
<proteinExistence type="inferred from homology"/>
<keyword evidence="6 15" id="KW-0347">Helicase</keyword>
<dbReference type="Proteomes" id="UP000736583">
    <property type="component" value="Unassembled WGS sequence"/>
</dbReference>
<accession>A0ABS6F1V2</accession>
<keyword evidence="4" id="KW-0227">DNA damage</keyword>
<name>A0ABS6F1V2_9CLOT</name>
<evidence type="ECO:0000256" key="9">
    <source>
        <dbReference type="ARBA" id="ARBA00023014"/>
    </source>
</evidence>
<evidence type="ECO:0000256" key="7">
    <source>
        <dbReference type="ARBA" id="ARBA00022840"/>
    </source>
</evidence>
<organism evidence="15 16">
    <name type="scientific">Clostridium simiarum</name>
    <dbReference type="NCBI Taxonomy" id="2841506"/>
    <lineage>
        <taxon>Bacteria</taxon>
        <taxon>Bacillati</taxon>
        <taxon>Bacillota</taxon>
        <taxon>Clostridia</taxon>
        <taxon>Eubacteriales</taxon>
        <taxon>Clostridiaceae</taxon>
        <taxon>Clostridium</taxon>
    </lineage>
</organism>
<comment type="caution">
    <text evidence="15">The sequence shown here is derived from an EMBL/GenBank/DDBJ whole genome shotgun (WGS) entry which is preliminary data.</text>
</comment>
<dbReference type="InterPro" id="IPR045028">
    <property type="entry name" value="DinG/Rad3-like"/>
</dbReference>
<dbReference type="PROSITE" id="PS51193">
    <property type="entry name" value="HELICASE_ATP_BIND_2"/>
    <property type="match status" value="1"/>
</dbReference>
<evidence type="ECO:0000256" key="5">
    <source>
        <dbReference type="ARBA" id="ARBA00022801"/>
    </source>
</evidence>
<dbReference type="InterPro" id="IPR006555">
    <property type="entry name" value="ATP-dep_Helicase_C"/>
</dbReference>
<sequence>MEEREESRYFPENNIIKVSVRDLVEFVLRRGSIDSGFISSKRAQEGTKAHKKVQKANEEYYSSIDNIEYKKEVTLSHEAKYEDLSIVVQGRADGLIIEEIVEGTVLEEKELKDLFQYCLEQEEFKAEETEVEKEGIKVTIEEIKSTTRDLSLIFEDYNELHLAQAKCYAYMFLKENPRKMELSKERAYVKLVYYHIDSEEIKTFTKGFSFKELEEYFLDIIKKYHSFAAMGLKWKEVRDDSIKNVSFPFSSYRKGQRELAVAVYKTIEHEKKIFAKAPTGIGKTISTIFPAVKALGEGHLSKIFYLTAKTTTRTVAEEAFKRLRKEGLKLKSITLTAKDKICFTEDKICSEESCPYAEGHFDRVNEAIKDILTNEEDLNRETIEKYARNHKVCPFEFSLDLSLFCDAIICDYNYVFDPSASLKRFFDKELRREVSDFVLLIDEAHNMVDRAREMFSAKLLKSNILQCKKIIKGKSNGIYKALDKINSYFISLRHEIEETKDKFLVEKNPPEDLYPLIRVFMRDAEEYLMKNKNTQGFNEILDLYFQFNSFLNIGENYGEDYVTYIDYENNDVGLKLFCVDPSRSIKEVMKAVRSTVFFSATLSPMDYFKDLLGGDSEDYVIRLKSPFPKENLEVALVNNISTKYRSREQSYERIAEYIYTLADSKIGNYMIFFPSYQYMNMVLESYISLYGDKDKGNVEIIVQETSMTEENREMFLDNFKENPEKSLIAYVVLGGVFSEGIDLTGDRLSGALIVGVGLPKVCAEREIIREYYEVNKKKGFEYSYIYPGMNKVTQAAGRVIRTEEDKGIVILVDERYSYETYERLLPEEWIPYRKVSKGKQLECLIKNSLDM</sequence>
<dbReference type="EMBL" id="JAHLQL010000004">
    <property type="protein sequence ID" value="MBU5592470.1"/>
    <property type="molecule type" value="Genomic_DNA"/>
</dbReference>
<evidence type="ECO:0000259" key="14">
    <source>
        <dbReference type="PROSITE" id="PS51193"/>
    </source>
</evidence>
<evidence type="ECO:0000256" key="6">
    <source>
        <dbReference type="ARBA" id="ARBA00022806"/>
    </source>
</evidence>
<keyword evidence="5" id="KW-0378">Hydrolase</keyword>
<keyword evidence="7" id="KW-0067">ATP-binding</keyword>
<dbReference type="Pfam" id="PF06733">
    <property type="entry name" value="DEAD_2"/>
    <property type="match status" value="1"/>
</dbReference>
<dbReference type="SMART" id="SM00487">
    <property type="entry name" value="DEXDc"/>
    <property type="match status" value="1"/>
</dbReference>
<dbReference type="InterPro" id="IPR014013">
    <property type="entry name" value="Helic_SF1/SF2_ATP-bd_DinG/Rad3"/>
</dbReference>
<keyword evidence="2" id="KW-0479">Metal-binding</keyword>
<keyword evidence="11" id="KW-0234">DNA repair</keyword>
<evidence type="ECO:0000313" key="16">
    <source>
        <dbReference type="Proteomes" id="UP000736583"/>
    </source>
</evidence>
<evidence type="ECO:0000256" key="2">
    <source>
        <dbReference type="ARBA" id="ARBA00022723"/>
    </source>
</evidence>
<keyword evidence="12" id="KW-0413">Isomerase</keyword>
<comment type="similarity">
    <text evidence="13">Belongs to the helicase family. DinG subfamily.</text>
</comment>
<protein>
    <submittedName>
        <fullName evidence="15">ATP-dependent DNA helicase</fullName>
    </submittedName>
</protein>
<evidence type="ECO:0000256" key="8">
    <source>
        <dbReference type="ARBA" id="ARBA00023004"/>
    </source>
</evidence>
<keyword evidence="3" id="KW-0547">Nucleotide-binding</keyword>
<evidence type="ECO:0000256" key="4">
    <source>
        <dbReference type="ARBA" id="ARBA00022763"/>
    </source>
</evidence>